<dbReference type="Proteomes" id="UP001153714">
    <property type="component" value="Chromosome 2"/>
</dbReference>
<accession>A0A9N9R549</accession>
<dbReference type="InterPro" id="IPR036563">
    <property type="entry name" value="MoaE_sf"/>
</dbReference>
<comment type="pathway">
    <text evidence="4">Cofactor biosynthesis; molybdopterin biosynthesis.</text>
</comment>
<dbReference type="CDD" id="cd00756">
    <property type="entry name" value="MoaE"/>
    <property type="match status" value="1"/>
</dbReference>
<sequence>MDHIKLTNDKLSVETISDLVLDDSCGATSIFVGTTRDNFQGQKVVQLEYEAYEPMALKALKAICDEIRDKWPAVHDIAIYHRLGIVPSREASVVIAVSSPHRLDALQAVSHCIERLKASAPIWKKEVYDTAAPQWKENAECTVETSAHSSPLSLDTSEAPIDKNLIQINVSSEELQKRIQNFIDRKRGQVNLNNIHDFIPNKCESETEETDTCARVRTQFVRRSDSKGHLKIRKVCNEWGPQTVHSFDPPREESDPTRADGGGRGLPPSIAERVIAVEKYLNIQSVSKDVFKRLKDMEDTIAHLQTVSPEYAQFWKNKPSCEEAKPEYSMDYAFSADDIARKIELLESQGNT</sequence>
<feature type="binding site" evidence="4">
    <location>
        <position position="117"/>
    </location>
    <ligand>
        <name>substrate</name>
    </ligand>
</feature>
<dbReference type="OrthoDB" id="5531344at2759"/>
<reference evidence="6" key="2">
    <citation type="submission" date="2022-10" db="EMBL/GenBank/DDBJ databases">
        <authorList>
            <consortium name="ENA_rothamsted_submissions"/>
            <consortium name="culmorum"/>
            <person name="King R."/>
        </authorList>
    </citation>
    <scope>NUCLEOTIDE SEQUENCE</scope>
</reference>
<dbReference type="EMBL" id="OU893333">
    <property type="protein sequence ID" value="CAG9789501.1"/>
    <property type="molecule type" value="Genomic_DNA"/>
</dbReference>
<dbReference type="FunFam" id="3.90.1170.40:FF:000002">
    <property type="entry name" value="Molybdopterin synthase catalytic subunit"/>
    <property type="match status" value="1"/>
</dbReference>
<dbReference type="InterPro" id="IPR003448">
    <property type="entry name" value="Mopterin_biosynth_MoaE"/>
</dbReference>
<reference evidence="6" key="1">
    <citation type="submission" date="2021-12" db="EMBL/GenBank/DDBJ databases">
        <authorList>
            <person name="King R."/>
        </authorList>
    </citation>
    <scope>NUCLEOTIDE SEQUENCE</scope>
</reference>
<evidence type="ECO:0000256" key="5">
    <source>
        <dbReference type="SAM" id="MobiDB-lite"/>
    </source>
</evidence>
<keyword evidence="3 4" id="KW-0501">Molybdenum cofactor biosynthesis</keyword>
<dbReference type="Gene3D" id="3.90.1170.40">
    <property type="entry name" value="Molybdopterin biosynthesis MoaE subunit"/>
    <property type="match status" value="1"/>
</dbReference>
<feature type="compositionally biased region" description="Basic and acidic residues" evidence="5">
    <location>
        <begin position="248"/>
        <end position="258"/>
    </location>
</feature>
<feature type="binding site" evidence="4">
    <location>
        <begin position="124"/>
        <end position="126"/>
    </location>
    <ligand>
        <name>substrate</name>
    </ligand>
</feature>
<dbReference type="PANTHER" id="PTHR23404">
    <property type="entry name" value="MOLYBDOPTERIN SYNTHASE RELATED"/>
    <property type="match status" value="1"/>
</dbReference>
<organism evidence="6 7">
    <name type="scientific">Diatraea saccharalis</name>
    <name type="common">sugarcane borer</name>
    <dbReference type="NCBI Taxonomy" id="40085"/>
    <lineage>
        <taxon>Eukaryota</taxon>
        <taxon>Metazoa</taxon>
        <taxon>Ecdysozoa</taxon>
        <taxon>Arthropoda</taxon>
        <taxon>Hexapoda</taxon>
        <taxon>Insecta</taxon>
        <taxon>Pterygota</taxon>
        <taxon>Neoptera</taxon>
        <taxon>Endopterygota</taxon>
        <taxon>Lepidoptera</taxon>
        <taxon>Glossata</taxon>
        <taxon>Ditrysia</taxon>
        <taxon>Pyraloidea</taxon>
        <taxon>Crambidae</taxon>
        <taxon>Crambinae</taxon>
        <taxon>Diatraea</taxon>
    </lineage>
</organism>
<dbReference type="GO" id="GO:1990140">
    <property type="term" value="C:molybdopterin synthase complex"/>
    <property type="evidence" value="ECO:0007669"/>
    <property type="project" value="UniProtKB-UniRule"/>
</dbReference>
<comment type="catalytic activity">
    <reaction evidence="4">
        <text>2 [molybdopterin-synthase sulfur-carrier protein]-C-terminal-Gly-aminoethanethioate + cyclic pyranopterin phosphate + H2O = molybdopterin + 2 [molybdopterin-synthase sulfur-carrier protein]-C-terminal Gly-Gly + 2 H(+)</text>
        <dbReference type="Rhea" id="RHEA:26333"/>
        <dbReference type="Rhea" id="RHEA-COMP:12202"/>
        <dbReference type="Rhea" id="RHEA-COMP:19907"/>
        <dbReference type="ChEBI" id="CHEBI:15377"/>
        <dbReference type="ChEBI" id="CHEBI:15378"/>
        <dbReference type="ChEBI" id="CHEBI:58698"/>
        <dbReference type="ChEBI" id="CHEBI:59648"/>
        <dbReference type="ChEBI" id="CHEBI:90778"/>
        <dbReference type="ChEBI" id="CHEBI:232372"/>
        <dbReference type="EC" id="2.8.1.12"/>
    </reaction>
</comment>
<proteinExistence type="inferred from homology"/>
<comment type="miscellaneous">
    <text evidence="4">This protein is produced by a bicistronic gene which also produces the large subunit (MOCS2A).</text>
</comment>
<gene>
    <name evidence="4" type="primary">Mocs2</name>
    <name evidence="6" type="ORF">DIATSA_LOCUS7229</name>
</gene>
<dbReference type="HAMAP" id="MF_03052">
    <property type="entry name" value="MOC2B"/>
    <property type="match status" value="1"/>
</dbReference>
<comment type="function">
    <text evidence="4">Catalytic subunit of the molybdopterin synthase complex, a complex that catalyzes the conversion of precursor Z into molybdopterin. Acts by mediating the incorporation of 2 sulfur atoms from thiocarboxylated MOCS2A into precursor Z to generate a dithiolene group.</text>
</comment>
<evidence type="ECO:0000256" key="1">
    <source>
        <dbReference type="ARBA" id="ARBA00022490"/>
    </source>
</evidence>
<keyword evidence="1 4" id="KW-0963">Cytoplasm</keyword>
<comment type="subunit">
    <text evidence="4">Heterotetramer; composed of 2 small (MOCS2A) and 2 large (MOCS2B) subunits.</text>
</comment>
<comment type="similarity">
    <text evidence="4">Belongs to the MoaE family. MOCS2B subfamily.</text>
</comment>
<keyword evidence="7" id="KW-1185">Reference proteome</keyword>
<evidence type="ECO:0000256" key="3">
    <source>
        <dbReference type="ARBA" id="ARBA00023150"/>
    </source>
</evidence>
<name>A0A9N9R549_9NEOP</name>
<keyword evidence="2 4" id="KW-0808">Transferase</keyword>
<feature type="region of interest" description="Disordered" evidence="5">
    <location>
        <begin position="242"/>
        <end position="266"/>
    </location>
</feature>
<dbReference type="EC" id="2.8.1.12" evidence="4"/>
<dbReference type="GO" id="GO:0030366">
    <property type="term" value="F:molybdopterin synthase activity"/>
    <property type="evidence" value="ECO:0007669"/>
    <property type="project" value="UniProtKB-UniRule"/>
</dbReference>
<dbReference type="GO" id="GO:0006777">
    <property type="term" value="P:Mo-molybdopterin cofactor biosynthetic process"/>
    <property type="evidence" value="ECO:0007669"/>
    <property type="project" value="UniProtKB-UniRule"/>
</dbReference>
<evidence type="ECO:0000256" key="2">
    <source>
        <dbReference type="ARBA" id="ARBA00022679"/>
    </source>
</evidence>
<evidence type="ECO:0000256" key="4">
    <source>
        <dbReference type="HAMAP-Rule" id="MF_03052"/>
    </source>
</evidence>
<evidence type="ECO:0000313" key="6">
    <source>
        <dbReference type="EMBL" id="CAG9789501.1"/>
    </source>
</evidence>
<evidence type="ECO:0000313" key="7">
    <source>
        <dbReference type="Proteomes" id="UP001153714"/>
    </source>
</evidence>
<comment type="subcellular location">
    <subcellularLocation>
        <location evidence="4">Cytoplasm</location>
    </subcellularLocation>
</comment>
<dbReference type="SUPFAM" id="SSF54690">
    <property type="entry name" value="Molybdopterin synthase subunit MoaE"/>
    <property type="match status" value="1"/>
</dbReference>
<dbReference type="Pfam" id="PF02391">
    <property type="entry name" value="MoaE"/>
    <property type="match status" value="1"/>
</dbReference>
<feature type="binding site" evidence="4">
    <location>
        <begin position="101"/>
        <end position="102"/>
    </location>
    <ligand>
        <name>substrate</name>
    </ligand>
</feature>
<dbReference type="InterPro" id="IPR028888">
    <property type="entry name" value="MOCS2B_euk"/>
</dbReference>
<dbReference type="AlphaFoldDB" id="A0A9N9R549"/>
<protein>
    <recommendedName>
        <fullName evidence="4">Molybdopterin synthase catalytic subunit</fullName>
        <ecNumber evidence="4">2.8.1.12</ecNumber>
    </recommendedName>
    <alternativeName>
        <fullName evidence="4">Molybdenum cofactor synthesis protein 2 large subunit</fullName>
    </alternativeName>
    <alternativeName>
        <fullName evidence="4">Molybdenum cofactor synthesis protein 2B</fullName>
        <shortName evidence="4">MOCS2B</shortName>
    </alternativeName>
</protein>